<feature type="transmembrane region" description="Helical" evidence="1">
    <location>
        <begin position="365"/>
        <end position="386"/>
    </location>
</feature>
<dbReference type="RefSeq" id="WP_061525307.1">
    <property type="nucleotide sequence ID" value="NZ_JRHX01000080.1"/>
</dbReference>
<feature type="transmembrane region" description="Helical" evidence="1">
    <location>
        <begin position="69"/>
        <end position="91"/>
    </location>
</feature>
<gene>
    <name evidence="3" type="ORF">AVENLUH13518_02650</name>
</gene>
<feature type="transmembrane region" description="Helical" evidence="1">
    <location>
        <begin position="97"/>
        <end position="116"/>
    </location>
</feature>
<evidence type="ECO:0000259" key="2">
    <source>
        <dbReference type="Pfam" id="PF20455"/>
    </source>
</evidence>
<proteinExistence type="predicted"/>
<evidence type="ECO:0000313" key="3">
    <source>
        <dbReference type="EMBL" id="KXZ69165.1"/>
    </source>
</evidence>
<dbReference type="EMBL" id="JRHX01000080">
    <property type="protein sequence ID" value="KXZ69165.1"/>
    <property type="molecule type" value="Genomic_DNA"/>
</dbReference>
<dbReference type="AlphaFoldDB" id="A0A150HR86"/>
<accession>A0A150HR86</accession>
<keyword evidence="1" id="KW-1133">Transmembrane helix</keyword>
<protein>
    <recommendedName>
        <fullName evidence="2">DUF6708 domain-containing protein</fullName>
    </recommendedName>
</protein>
<dbReference type="PATRIC" id="fig|52133.19.peg.2685"/>
<reference evidence="3 4" key="1">
    <citation type="journal article" date="2016" name="Sci. Rep.">
        <title>Genomic and phenotypic characterization of the species Acinetobacter venetianus.</title>
        <authorList>
            <person name="Fondi M."/>
            <person name="Maida I."/>
            <person name="Perrin E."/>
            <person name="Orlandini V."/>
            <person name="La Torre L."/>
            <person name="Bosi E."/>
            <person name="Negroni A."/>
            <person name="Zanaroli G."/>
            <person name="Fava F."/>
            <person name="Decorosi F."/>
            <person name="Giovannetti L."/>
            <person name="Viti C."/>
            <person name="Vaneechoutte M."/>
            <person name="Dijkshoorn L."/>
            <person name="Fani R."/>
        </authorList>
    </citation>
    <scope>NUCLEOTIDE SEQUENCE [LARGE SCALE GENOMIC DNA]</scope>
    <source>
        <strain evidence="3 4">LUH13518</strain>
    </source>
</reference>
<evidence type="ECO:0000256" key="1">
    <source>
        <dbReference type="SAM" id="Phobius"/>
    </source>
</evidence>
<keyword evidence="1" id="KW-0812">Transmembrane</keyword>
<feature type="domain" description="DUF6708" evidence="2">
    <location>
        <begin position="110"/>
        <end position="339"/>
    </location>
</feature>
<dbReference type="Proteomes" id="UP000075544">
    <property type="component" value="Unassembled WGS sequence"/>
</dbReference>
<evidence type="ECO:0000313" key="4">
    <source>
        <dbReference type="Proteomes" id="UP000075544"/>
    </source>
</evidence>
<sequence length="411" mass="48187">MLRVSYQGVMVPYNNYVGKKFDEIEEKIELDQKQNTGVEPVDADITIQFNSTYLEILDKAYNLRGGVNFFSIGLSIFCMFGISLMIAVIQIDGFELIDIFGLLLISCFSALLLFLYKKILKNDLFGYTHYPIRFNRKNRKVYVFKTKDDIRVFDWDHLKVAFTRIDTGSSRKRDYDIRLSQLSEDGTIEDAFSLSYTNFAETIEYTEADGYQFSFGGEAAQFASNWEYIRCYMEEDIEESYKAVRKLIPLDKKRESLLQSMKMAWYFSPKDYSFKEIETPQGTRYFLDIQKTYSDAFLSNLFKGLFFFIVVICFIGRPFVMHIAKRPKWSKQVEDACVVDADDPYNYEKHPNQGHPKAKETALGIIVKTITFFLCYFSIYGFLWIFDKVAEVKGNDLPIRFSDYLAFWNWF</sequence>
<keyword evidence="1" id="KW-0472">Membrane</keyword>
<comment type="caution">
    <text evidence="3">The sequence shown here is derived from an EMBL/GenBank/DDBJ whole genome shotgun (WGS) entry which is preliminary data.</text>
</comment>
<dbReference type="InterPro" id="IPR046554">
    <property type="entry name" value="DUF6708"/>
</dbReference>
<organism evidence="3 4">
    <name type="scientific">Acinetobacter venetianus</name>
    <dbReference type="NCBI Taxonomy" id="52133"/>
    <lineage>
        <taxon>Bacteria</taxon>
        <taxon>Pseudomonadati</taxon>
        <taxon>Pseudomonadota</taxon>
        <taxon>Gammaproteobacteria</taxon>
        <taxon>Moraxellales</taxon>
        <taxon>Moraxellaceae</taxon>
        <taxon>Acinetobacter</taxon>
    </lineage>
</organism>
<feature type="transmembrane region" description="Helical" evidence="1">
    <location>
        <begin position="301"/>
        <end position="320"/>
    </location>
</feature>
<name>A0A150HR86_9GAMM</name>
<dbReference type="Pfam" id="PF20455">
    <property type="entry name" value="DUF6708"/>
    <property type="match status" value="1"/>
</dbReference>